<keyword evidence="1" id="KW-0472">Membrane</keyword>
<dbReference type="EMBL" id="CP101637">
    <property type="protein sequence ID" value="WMT82658.1"/>
    <property type="molecule type" value="Genomic_DNA"/>
</dbReference>
<dbReference type="RefSeq" id="WP_228105583.1">
    <property type="nucleotide sequence ID" value="NZ_CP101637.1"/>
</dbReference>
<evidence type="ECO:0008006" key="4">
    <source>
        <dbReference type="Google" id="ProtNLM"/>
    </source>
</evidence>
<keyword evidence="1" id="KW-0812">Transmembrane</keyword>
<feature type="transmembrane region" description="Helical" evidence="1">
    <location>
        <begin position="109"/>
        <end position="125"/>
    </location>
</feature>
<name>A0ABY9Q3U5_9FIRM</name>
<reference evidence="2 3" key="1">
    <citation type="submission" date="2022-07" db="EMBL/GenBank/DDBJ databases">
        <title>Genome sequence of Terrisporobacter mayombei DSM6539.</title>
        <authorList>
            <person name="Boeer T."/>
            <person name="Bengelsdorf F.R."/>
            <person name="Daniel R."/>
            <person name="Poehlein A."/>
        </authorList>
    </citation>
    <scope>NUCLEOTIDE SEQUENCE [LARGE SCALE GENOMIC DNA]</scope>
    <source>
        <strain evidence="2 3">DSM 6539</strain>
    </source>
</reference>
<protein>
    <recommendedName>
        <fullName evidence="4">DUF2178 domain-containing protein</fullName>
    </recommendedName>
</protein>
<dbReference type="Proteomes" id="UP001235030">
    <property type="component" value="Chromosome"/>
</dbReference>
<gene>
    <name evidence="2" type="ORF">TEMA_31460</name>
</gene>
<feature type="transmembrane region" description="Helical" evidence="1">
    <location>
        <begin position="35"/>
        <end position="53"/>
    </location>
</feature>
<dbReference type="InterPro" id="IPR019235">
    <property type="entry name" value="DUF2178_TM"/>
</dbReference>
<feature type="transmembrane region" description="Helical" evidence="1">
    <location>
        <begin position="9"/>
        <end position="29"/>
    </location>
</feature>
<organism evidence="2 3">
    <name type="scientific">Terrisporobacter mayombei</name>
    <dbReference type="NCBI Taxonomy" id="1541"/>
    <lineage>
        <taxon>Bacteria</taxon>
        <taxon>Bacillati</taxon>
        <taxon>Bacillota</taxon>
        <taxon>Clostridia</taxon>
        <taxon>Peptostreptococcales</taxon>
        <taxon>Peptostreptococcaceae</taxon>
        <taxon>Terrisporobacter</taxon>
    </lineage>
</organism>
<evidence type="ECO:0000256" key="1">
    <source>
        <dbReference type="SAM" id="Phobius"/>
    </source>
</evidence>
<keyword evidence="3" id="KW-1185">Reference proteome</keyword>
<evidence type="ECO:0000313" key="3">
    <source>
        <dbReference type="Proteomes" id="UP001235030"/>
    </source>
</evidence>
<feature type="transmembrane region" description="Helical" evidence="1">
    <location>
        <begin position="84"/>
        <end position="103"/>
    </location>
</feature>
<accession>A0ABY9Q3U5</accession>
<dbReference type="Pfam" id="PF09946">
    <property type="entry name" value="DUF2178"/>
    <property type="match status" value="1"/>
</dbReference>
<keyword evidence="1" id="KW-1133">Transmembrane helix</keyword>
<evidence type="ECO:0000313" key="2">
    <source>
        <dbReference type="EMBL" id="WMT82658.1"/>
    </source>
</evidence>
<proteinExistence type="predicted"/>
<sequence length="133" mass="15502">MKNKFFERILFSIVAIGISITDILLGGTSNIYVDNFYILVGLIAFVYTIFDYYKYNKNRKEIDDQLSKEYDERDELVDGKVSKITLKVILATIFIVMFASKFAIINGDISLFIILVTFIITEFLARKYYNYII</sequence>